<feature type="active site" evidence="1">
    <location>
        <position position="339"/>
    </location>
</feature>
<dbReference type="AlphaFoldDB" id="A0A1Y6BW12"/>
<name>A0A1Y6BW12_9BACT</name>
<dbReference type="PANTHER" id="PTHR13504">
    <property type="entry name" value="FIDO DOMAIN-CONTAINING PROTEIN DDB_G0283145"/>
    <property type="match status" value="1"/>
</dbReference>
<dbReference type="SUPFAM" id="SSF140931">
    <property type="entry name" value="Fic-like"/>
    <property type="match status" value="1"/>
</dbReference>
<evidence type="ECO:0000256" key="1">
    <source>
        <dbReference type="PIRSR" id="PIRSR640198-1"/>
    </source>
</evidence>
<dbReference type="PANTHER" id="PTHR13504:SF38">
    <property type="entry name" value="FIDO DOMAIN-CONTAINING PROTEIN"/>
    <property type="match status" value="1"/>
</dbReference>
<keyword evidence="2" id="KW-0547">Nucleotide-binding</keyword>
<feature type="domain" description="Fido" evidence="3">
    <location>
        <begin position="252"/>
        <end position="402"/>
    </location>
</feature>
<keyword evidence="5" id="KW-1185">Reference proteome</keyword>
<evidence type="ECO:0000259" key="3">
    <source>
        <dbReference type="PROSITE" id="PS51459"/>
    </source>
</evidence>
<feature type="binding site" evidence="2">
    <location>
        <begin position="343"/>
        <end position="350"/>
    </location>
    <ligand>
        <name>ATP</name>
        <dbReference type="ChEBI" id="CHEBI:30616"/>
    </ligand>
</feature>
<organism evidence="4 5">
    <name type="scientific">Pseudobacteriovorax antillogorgiicola</name>
    <dbReference type="NCBI Taxonomy" id="1513793"/>
    <lineage>
        <taxon>Bacteria</taxon>
        <taxon>Pseudomonadati</taxon>
        <taxon>Bdellovibrionota</taxon>
        <taxon>Oligoflexia</taxon>
        <taxon>Oligoflexales</taxon>
        <taxon>Pseudobacteriovoracaceae</taxon>
        <taxon>Pseudobacteriovorax</taxon>
    </lineage>
</organism>
<keyword evidence="2" id="KW-0067">ATP-binding</keyword>
<dbReference type="Pfam" id="PF02661">
    <property type="entry name" value="Fic"/>
    <property type="match status" value="1"/>
</dbReference>
<accession>A0A1Y6BW12</accession>
<proteinExistence type="predicted"/>
<sequence>MSPKSFQPKYFHDLRVPEGIRLVGYAALLHFFDIKAPLRGYPSCVSDQFSKASKPKLEDNFQIYSKRYWPGDRIQDHLEFAFRHEIMNFLCLSQILKKIPIKNIEEMLAEKPTGIYARRIWFLFEYINQRKLDVEDLKAVTVQPLLDPKKYITNSNGPVSKRHRIRNNLLGNRNFCPVIQRTDKISSAIEQKFDEKAKDIISQVSRSLIMRAASFILLADTQASFAIEGEKAPRSRIERWLKAVASAGRNKLDLDELIRLHQQLITDSRFTTIGIREDEVFLGERDENNFPIPEFIGAKQTDLPTLLTGFFHALETLAESDVNPVLQAAAFAFGFVYIHPHDDGNGRIHRFILHHILAKRGYTPKEVIFPISSVLLERIEDYRSVLTNHSTPLMDCIEWEPTEKGNVRILNETIDLYRYFDCTEAVEFIFECVEHTIKYSIPSELEYLKRYDKAISGIEMIVEMPNERTKRLIHYIKENGGKLGKKRREGEFALLTDKELNEIEDIVNLCFPHIG</sequence>
<dbReference type="GO" id="GO:0005524">
    <property type="term" value="F:ATP binding"/>
    <property type="evidence" value="ECO:0007669"/>
    <property type="project" value="UniProtKB-KW"/>
</dbReference>
<gene>
    <name evidence="4" type="ORF">SAMN06296036_107247</name>
</gene>
<evidence type="ECO:0000313" key="4">
    <source>
        <dbReference type="EMBL" id="SMF22887.1"/>
    </source>
</evidence>
<reference evidence="5" key="1">
    <citation type="submission" date="2017-04" db="EMBL/GenBank/DDBJ databases">
        <authorList>
            <person name="Varghese N."/>
            <person name="Submissions S."/>
        </authorList>
    </citation>
    <scope>NUCLEOTIDE SEQUENCE [LARGE SCALE GENOMIC DNA]</scope>
    <source>
        <strain evidence="5">RKEM611</strain>
    </source>
</reference>
<evidence type="ECO:0000256" key="2">
    <source>
        <dbReference type="PIRSR" id="PIRSR640198-2"/>
    </source>
</evidence>
<dbReference type="PROSITE" id="PS51459">
    <property type="entry name" value="FIDO"/>
    <property type="match status" value="1"/>
</dbReference>
<dbReference type="STRING" id="1513793.SAMN06296036_107247"/>
<dbReference type="InterPro" id="IPR003812">
    <property type="entry name" value="Fido"/>
</dbReference>
<protein>
    <submittedName>
        <fullName evidence="4">Fic/DOC family protein</fullName>
    </submittedName>
</protein>
<evidence type="ECO:0000313" key="5">
    <source>
        <dbReference type="Proteomes" id="UP000192907"/>
    </source>
</evidence>
<dbReference type="InterPro" id="IPR036597">
    <property type="entry name" value="Fido-like_dom_sf"/>
</dbReference>
<dbReference type="Proteomes" id="UP000192907">
    <property type="component" value="Unassembled WGS sequence"/>
</dbReference>
<dbReference type="Gene3D" id="1.10.3290.10">
    <property type="entry name" value="Fido-like domain"/>
    <property type="match status" value="1"/>
</dbReference>
<dbReference type="InterPro" id="IPR040198">
    <property type="entry name" value="Fido_containing"/>
</dbReference>
<dbReference type="EMBL" id="FWZT01000007">
    <property type="protein sequence ID" value="SMF22887.1"/>
    <property type="molecule type" value="Genomic_DNA"/>
</dbReference>